<feature type="domain" description="DUF4179" evidence="2">
    <location>
        <begin position="45"/>
        <end position="136"/>
    </location>
</feature>
<feature type="transmembrane region" description="Helical" evidence="1">
    <location>
        <begin position="52"/>
        <end position="74"/>
    </location>
</feature>
<dbReference type="EMBL" id="VYKL01000009">
    <property type="protein sequence ID" value="KAA9029132.1"/>
    <property type="molecule type" value="Genomic_DNA"/>
</dbReference>
<dbReference type="AlphaFoldDB" id="A0A5J5I2V4"/>
<keyword evidence="1" id="KW-1133">Transmembrane helix</keyword>
<dbReference type="Gene3D" id="2.60.40.1630">
    <property type="entry name" value="bacillus anthracis domain"/>
    <property type="match status" value="1"/>
</dbReference>
<evidence type="ECO:0000256" key="1">
    <source>
        <dbReference type="SAM" id="Phobius"/>
    </source>
</evidence>
<dbReference type="Pfam" id="PF18705">
    <property type="entry name" value="DUF5643"/>
    <property type="match status" value="1"/>
</dbReference>
<evidence type="ECO:0000259" key="3">
    <source>
        <dbReference type="Pfam" id="PF18705"/>
    </source>
</evidence>
<dbReference type="RefSeq" id="WP_150438597.1">
    <property type="nucleotide sequence ID" value="NZ_VYKL01000009.1"/>
</dbReference>
<feature type="domain" description="DUF5643" evidence="3">
    <location>
        <begin position="229"/>
        <end position="333"/>
    </location>
</feature>
<name>A0A5J5I2V4_9BACI</name>
<evidence type="ECO:0000313" key="4">
    <source>
        <dbReference type="EMBL" id="KAA9029132.1"/>
    </source>
</evidence>
<accession>A0A5J5I2V4</accession>
<dbReference type="Gene3D" id="2.60.40.1640">
    <property type="entry name" value="Conserved domain protein"/>
    <property type="match status" value="1"/>
</dbReference>
<sequence length="370" mass="41425">MKDIYELLNDIDIDENEFEEMEVSEFEKTKVKKALKKSLNEKKKIKGWKRNVVASAIIIGLSVSAFGLSFPAYAGNIPVIGDIFRFLDNGRTGLYDDYKEYSTEINMTEESKGITVTINDAIYDGKTVSITYSIESDQDLGNDPIILGHLDIKGSTGQAGSSTISKVDENHYVGLITASSMNLTNEDTVKIKWKIESITIPEKQEEIKGKWNFALGLDATESNTQQLSDHSVERNGVQVNVGEISITPMSFIVYYDQVVSEEIRNKWHGVDVEIEVKDDLGNSYSGEGNGGTGDSEGYNIRWSKTFEKLDEKATKLIITPYITLREYTSENFGSVEITDNGEHREIPIPTKPGKGREEFVLEDIVIELEK</sequence>
<dbReference type="InterPro" id="IPR025436">
    <property type="entry name" value="DUF4179"/>
</dbReference>
<keyword evidence="1" id="KW-0472">Membrane</keyword>
<evidence type="ECO:0000313" key="5">
    <source>
        <dbReference type="Proteomes" id="UP000326671"/>
    </source>
</evidence>
<keyword evidence="5" id="KW-1185">Reference proteome</keyword>
<dbReference type="Pfam" id="PF13786">
    <property type="entry name" value="DUF4179"/>
    <property type="match status" value="1"/>
</dbReference>
<protein>
    <submittedName>
        <fullName evidence="4">DUF4179 domain-containing protein</fullName>
    </submittedName>
</protein>
<gene>
    <name evidence="4" type="ORF">F4V44_03460</name>
</gene>
<evidence type="ECO:0000259" key="2">
    <source>
        <dbReference type="Pfam" id="PF13786"/>
    </source>
</evidence>
<comment type="caution">
    <text evidence="4">The sequence shown here is derived from an EMBL/GenBank/DDBJ whole genome shotgun (WGS) entry which is preliminary data.</text>
</comment>
<dbReference type="OrthoDB" id="2541898at2"/>
<keyword evidence="1" id="KW-0812">Transmembrane</keyword>
<proteinExistence type="predicted"/>
<dbReference type="InterPro" id="IPR040680">
    <property type="entry name" value="DUF5643"/>
</dbReference>
<organism evidence="4 5">
    <name type="scientific">Niallia endozanthoxylica</name>
    <dbReference type="NCBI Taxonomy" id="2036016"/>
    <lineage>
        <taxon>Bacteria</taxon>
        <taxon>Bacillati</taxon>
        <taxon>Bacillota</taxon>
        <taxon>Bacilli</taxon>
        <taxon>Bacillales</taxon>
        <taxon>Bacillaceae</taxon>
        <taxon>Niallia</taxon>
    </lineage>
</organism>
<dbReference type="Proteomes" id="UP000326671">
    <property type="component" value="Unassembled WGS sequence"/>
</dbReference>
<reference evidence="4 5" key="1">
    <citation type="submission" date="2019-09" db="EMBL/GenBank/DDBJ databases">
        <title>Whole genome sequences of isolates from the Mars Exploration Rovers.</title>
        <authorList>
            <person name="Seuylemezian A."/>
            <person name="Vaishampayan P."/>
        </authorList>
    </citation>
    <scope>NUCLEOTIDE SEQUENCE [LARGE SCALE GENOMIC DNA]</scope>
    <source>
        <strain evidence="4 5">MER_TA_151</strain>
    </source>
</reference>